<dbReference type="EMBL" id="MN740444">
    <property type="protein sequence ID" value="QHU26721.1"/>
    <property type="molecule type" value="Genomic_DNA"/>
</dbReference>
<evidence type="ECO:0000313" key="1">
    <source>
        <dbReference type="EMBL" id="QHU26721.1"/>
    </source>
</evidence>
<accession>A0A6C0LAL2</accession>
<sequence length="42" mass="5145">MSFPLNSKTQEGTTHKIIKYKKPSRTKTFGIWTYFQFIYYTY</sequence>
<dbReference type="AlphaFoldDB" id="A0A6C0LAL2"/>
<proteinExistence type="predicted"/>
<protein>
    <submittedName>
        <fullName evidence="1">Uncharacterized protein</fullName>
    </submittedName>
</protein>
<reference evidence="1" key="1">
    <citation type="journal article" date="2020" name="Nature">
        <title>Giant virus diversity and host interactions through global metagenomics.</title>
        <authorList>
            <person name="Schulz F."/>
            <person name="Roux S."/>
            <person name="Paez-Espino D."/>
            <person name="Jungbluth S."/>
            <person name="Walsh D.A."/>
            <person name="Denef V.J."/>
            <person name="McMahon K.D."/>
            <person name="Konstantinidis K.T."/>
            <person name="Eloe-Fadrosh E.A."/>
            <person name="Kyrpides N.C."/>
            <person name="Woyke T."/>
        </authorList>
    </citation>
    <scope>NUCLEOTIDE SEQUENCE</scope>
    <source>
        <strain evidence="1">GVMAG-M-3300027759-42</strain>
    </source>
</reference>
<organism evidence="1">
    <name type="scientific">viral metagenome</name>
    <dbReference type="NCBI Taxonomy" id="1070528"/>
    <lineage>
        <taxon>unclassified sequences</taxon>
        <taxon>metagenomes</taxon>
        <taxon>organismal metagenomes</taxon>
    </lineage>
</organism>
<name>A0A6C0LAL2_9ZZZZ</name>